<dbReference type="AlphaFoldDB" id="A0A6V7UTV5"/>
<comment type="caution">
    <text evidence="3">The sequence shown here is derived from an EMBL/GenBank/DDBJ whole genome shotgun (WGS) entry which is preliminary data.</text>
</comment>
<feature type="compositionally biased region" description="Polar residues" evidence="1">
    <location>
        <begin position="240"/>
        <end position="254"/>
    </location>
</feature>
<accession>A0A6V7UTV5</accession>
<keyword evidence="2" id="KW-1133">Transmembrane helix</keyword>
<proteinExistence type="predicted"/>
<organism evidence="3 4">
    <name type="scientific">Meloidogyne enterolobii</name>
    <name type="common">Root-knot nematode worm</name>
    <name type="synonym">Meloidogyne mayaguensis</name>
    <dbReference type="NCBI Taxonomy" id="390850"/>
    <lineage>
        <taxon>Eukaryota</taxon>
        <taxon>Metazoa</taxon>
        <taxon>Ecdysozoa</taxon>
        <taxon>Nematoda</taxon>
        <taxon>Chromadorea</taxon>
        <taxon>Rhabditida</taxon>
        <taxon>Tylenchina</taxon>
        <taxon>Tylenchomorpha</taxon>
        <taxon>Tylenchoidea</taxon>
        <taxon>Meloidogynidae</taxon>
        <taxon>Meloidogyninae</taxon>
        <taxon>Meloidogyne</taxon>
    </lineage>
</organism>
<evidence type="ECO:0000313" key="3">
    <source>
        <dbReference type="EMBL" id="CAD2165683.1"/>
    </source>
</evidence>
<keyword evidence="2" id="KW-0812">Transmembrane</keyword>
<reference evidence="3 4" key="1">
    <citation type="submission" date="2020-08" db="EMBL/GenBank/DDBJ databases">
        <authorList>
            <person name="Koutsovoulos G."/>
            <person name="Danchin GJ E."/>
        </authorList>
    </citation>
    <scope>NUCLEOTIDE SEQUENCE [LARGE SCALE GENOMIC DNA]</scope>
</reference>
<feature type="transmembrane region" description="Helical" evidence="2">
    <location>
        <begin position="47"/>
        <end position="70"/>
    </location>
</feature>
<sequence>MILNIFLLRHHYIKADLFINKIFHPINLPKLFLSSFHKNFKMDISKIVLITTIFTFLNTSAILAKSVAVIDNEPEFRDPNDGKRRLSMIVEDATAEREWGKSWAMIINVVGIPLTSIIACVILYCAIKYFSNKWKKARNEARARKNSRTKSKSRDKSGENTKRGGSQRASSSGGTKSSFDIKKSDGFPKSICDVPQELDLMEVGAGGGTAASRWGTLSISSTTKSTTKSAATASRMVGGSKSTVNSATGATSLNAAKGVVTPDTISEESTSDREKSKEESSDENSKKKKGGGGVANSQYIAPGVQAGSIFM</sequence>
<feature type="compositionally biased region" description="Low complexity" evidence="1">
    <location>
        <begin position="163"/>
        <end position="174"/>
    </location>
</feature>
<evidence type="ECO:0000256" key="2">
    <source>
        <dbReference type="SAM" id="Phobius"/>
    </source>
</evidence>
<evidence type="ECO:0000313" key="4">
    <source>
        <dbReference type="Proteomes" id="UP000580250"/>
    </source>
</evidence>
<keyword evidence="2" id="KW-0472">Membrane</keyword>
<name>A0A6V7UTV5_MELEN</name>
<evidence type="ECO:0000256" key="1">
    <source>
        <dbReference type="SAM" id="MobiDB-lite"/>
    </source>
</evidence>
<feature type="compositionally biased region" description="Basic and acidic residues" evidence="1">
    <location>
        <begin position="270"/>
        <end position="285"/>
    </location>
</feature>
<gene>
    <name evidence="3" type="ORF">MENT_LOCUS17325</name>
</gene>
<protein>
    <submittedName>
        <fullName evidence="3">Uncharacterized protein</fullName>
    </submittedName>
</protein>
<feature type="transmembrane region" description="Helical" evidence="2">
    <location>
        <begin position="103"/>
        <end position="127"/>
    </location>
</feature>
<dbReference type="Proteomes" id="UP000580250">
    <property type="component" value="Unassembled WGS sequence"/>
</dbReference>
<feature type="region of interest" description="Disordered" evidence="1">
    <location>
        <begin position="140"/>
        <end position="182"/>
    </location>
</feature>
<feature type="region of interest" description="Disordered" evidence="1">
    <location>
        <begin position="220"/>
        <end position="299"/>
    </location>
</feature>
<feature type="compositionally biased region" description="Low complexity" evidence="1">
    <location>
        <begin position="220"/>
        <end position="234"/>
    </location>
</feature>
<feature type="compositionally biased region" description="Basic and acidic residues" evidence="1">
    <location>
        <begin position="152"/>
        <end position="162"/>
    </location>
</feature>
<dbReference type="EMBL" id="CAJEWN010000112">
    <property type="protein sequence ID" value="CAD2165683.1"/>
    <property type="molecule type" value="Genomic_DNA"/>
</dbReference>